<gene>
    <name evidence="1" type="ORF">MmiEs2_11610</name>
</gene>
<accession>A0AA96VA12</accession>
<evidence type="ECO:0000313" key="1">
    <source>
        <dbReference type="EMBL" id="WNY28948.1"/>
    </source>
</evidence>
<dbReference type="KEGG" id="mees:MmiEs2_11610"/>
<protein>
    <submittedName>
        <fullName evidence="1">Uncharacterized protein</fullName>
    </submittedName>
</protein>
<reference evidence="1 2" key="1">
    <citation type="submission" date="2023-07" db="EMBL/GenBank/DDBJ databases">
        <title>Closed genome sequence of Methanimicrococcus sp. Es2.</title>
        <authorList>
            <person name="Protasov E."/>
            <person name="Platt K."/>
            <person name="Reeh H."/>
            <person name="Poehlein A."/>
            <person name="Daniel R."/>
            <person name="Brune A."/>
        </authorList>
    </citation>
    <scope>NUCLEOTIDE SEQUENCE [LARGE SCALE GENOMIC DNA]</scope>
    <source>
        <strain evidence="1 2">Es2</strain>
    </source>
</reference>
<proteinExistence type="predicted"/>
<organism evidence="1 2">
    <name type="scientific">Methanimicrococcus stummii</name>
    <dbReference type="NCBI Taxonomy" id="3028294"/>
    <lineage>
        <taxon>Archaea</taxon>
        <taxon>Methanobacteriati</taxon>
        <taxon>Methanobacteriota</taxon>
        <taxon>Stenosarchaea group</taxon>
        <taxon>Methanomicrobia</taxon>
        <taxon>Methanosarcinales</taxon>
        <taxon>Methanosarcinaceae</taxon>
        <taxon>Methanimicrococcus</taxon>
    </lineage>
</organism>
<evidence type="ECO:0000313" key="2">
    <source>
        <dbReference type="Proteomes" id="UP001302662"/>
    </source>
</evidence>
<dbReference type="AlphaFoldDB" id="A0AA96VA12"/>
<sequence length="108" mass="11922">MISESKLGWQKTMLMTVEPIGSIRKSANKTEILIYSEFEQVVSNMVQKFGDNPEKGQKLLVVHKSKDGINQLKVTEATLIERNGNLLTVSKMDASEGPVVDISTQPSS</sequence>
<dbReference type="EMBL" id="CP131062">
    <property type="protein sequence ID" value="WNY28948.1"/>
    <property type="molecule type" value="Genomic_DNA"/>
</dbReference>
<name>A0AA96VA12_9EURY</name>
<dbReference type="Proteomes" id="UP001302662">
    <property type="component" value="Chromosome"/>
</dbReference>
<keyword evidence="2" id="KW-1185">Reference proteome</keyword>